<keyword evidence="2" id="KW-1185">Reference proteome</keyword>
<sequence>MEPIGELGFVSVTIDEKLALLSSSQSERCIYRVHKKLRMVNEKAYEPEMVAIGPYHHELQEGGVKIEKLESGTLLDIKFKNGILHGVLQIPPFNIEDRTESFFRNLIAYEQYCPHDHVCYITDYLRLLNSLVDSPKDVALLSDCGVIQNWIGDDEVVSKMFNSISDETVQRDDRFLYADIFRRVNSRCQRRSSRWLANLKRNYLNSPWAWIAILVAFAVLTFTAIQTYFSAFPHK</sequence>
<accession>A0ACB7X035</accession>
<comment type="caution">
    <text evidence="1">The sequence shown here is derived from an EMBL/GenBank/DDBJ whole genome shotgun (WGS) entry which is preliminary data.</text>
</comment>
<protein>
    <submittedName>
        <fullName evidence="1">Uncharacterized protein</fullName>
    </submittedName>
</protein>
<evidence type="ECO:0000313" key="1">
    <source>
        <dbReference type="EMBL" id="KAH7834051.1"/>
    </source>
</evidence>
<dbReference type="Proteomes" id="UP000828048">
    <property type="component" value="Chromosome 2"/>
</dbReference>
<evidence type="ECO:0000313" key="2">
    <source>
        <dbReference type="Proteomes" id="UP000828048"/>
    </source>
</evidence>
<dbReference type="EMBL" id="CM037152">
    <property type="protein sequence ID" value="KAH7834051.1"/>
    <property type="molecule type" value="Genomic_DNA"/>
</dbReference>
<proteinExistence type="predicted"/>
<reference evidence="1 2" key="1">
    <citation type="journal article" date="2021" name="Hortic Res">
        <title>High-quality reference genome and annotation aids understanding of berry development for evergreen blueberry (Vaccinium darrowii).</title>
        <authorList>
            <person name="Yu J."/>
            <person name="Hulse-Kemp A.M."/>
            <person name="Babiker E."/>
            <person name="Staton M."/>
        </authorList>
    </citation>
    <scope>NUCLEOTIDE SEQUENCE [LARGE SCALE GENOMIC DNA]</scope>
    <source>
        <strain evidence="2">cv. NJ 8807/NJ 8810</strain>
        <tissue evidence="1">Young leaf</tissue>
    </source>
</reference>
<name>A0ACB7X035_9ERIC</name>
<organism evidence="1 2">
    <name type="scientific">Vaccinium darrowii</name>
    <dbReference type="NCBI Taxonomy" id="229202"/>
    <lineage>
        <taxon>Eukaryota</taxon>
        <taxon>Viridiplantae</taxon>
        <taxon>Streptophyta</taxon>
        <taxon>Embryophyta</taxon>
        <taxon>Tracheophyta</taxon>
        <taxon>Spermatophyta</taxon>
        <taxon>Magnoliopsida</taxon>
        <taxon>eudicotyledons</taxon>
        <taxon>Gunneridae</taxon>
        <taxon>Pentapetalae</taxon>
        <taxon>asterids</taxon>
        <taxon>Ericales</taxon>
        <taxon>Ericaceae</taxon>
        <taxon>Vaccinioideae</taxon>
        <taxon>Vaccinieae</taxon>
        <taxon>Vaccinium</taxon>
    </lineage>
</organism>
<gene>
    <name evidence="1" type="ORF">Vadar_012274</name>
</gene>